<evidence type="ECO:0000256" key="1">
    <source>
        <dbReference type="SAM" id="MobiDB-lite"/>
    </source>
</evidence>
<accession>A0A0P0X4J3</accession>
<keyword evidence="3" id="KW-1185">Reference proteome</keyword>
<evidence type="ECO:0000313" key="2">
    <source>
        <dbReference type="EMBL" id="BAT00763.1"/>
    </source>
</evidence>
<dbReference type="AlphaFoldDB" id="A0A0P0X4J3"/>
<feature type="region of interest" description="Disordered" evidence="1">
    <location>
        <begin position="239"/>
        <end position="258"/>
    </location>
</feature>
<organism evidence="2 3">
    <name type="scientific">Oryza sativa subsp. japonica</name>
    <name type="common">Rice</name>
    <dbReference type="NCBI Taxonomy" id="39947"/>
    <lineage>
        <taxon>Eukaryota</taxon>
        <taxon>Viridiplantae</taxon>
        <taxon>Streptophyta</taxon>
        <taxon>Embryophyta</taxon>
        <taxon>Tracheophyta</taxon>
        <taxon>Spermatophyta</taxon>
        <taxon>Magnoliopsida</taxon>
        <taxon>Liliopsida</taxon>
        <taxon>Poales</taxon>
        <taxon>Poaceae</taxon>
        <taxon>BOP clade</taxon>
        <taxon>Oryzoideae</taxon>
        <taxon>Oryzeae</taxon>
        <taxon>Oryzinae</taxon>
        <taxon>Oryza</taxon>
        <taxon>Oryza sativa</taxon>
    </lineage>
</organism>
<reference evidence="3" key="1">
    <citation type="journal article" date="2005" name="Nature">
        <title>The map-based sequence of the rice genome.</title>
        <authorList>
            <consortium name="International rice genome sequencing project (IRGSP)"/>
            <person name="Matsumoto T."/>
            <person name="Wu J."/>
            <person name="Kanamori H."/>
            <person name="Katayose Y."/>
            <person name="Fujisawa M."/>
            <person name="Namiki N."/>
            <person name="Mizuno H."/>
            <person name="Yamamoto K."/>
            <person name="Antonio B.A."/>
            <person name="Baba T."/>
            <person name="Sakata K."/>
            <person name="Nagamura Y."/>
            <person name="Aoki H."/>
            <person name="Arikawa K."/>
            <person name="Arita K."/>
            <person name="Bito T."/>
            <person name="Chiden Y."/>
            <person name="Fujitsuka N."/>
            <person name="Fukunaka R."/>
            <person name="Hamada M."/>
            <person name="Harada C."/>
            <person name="Hayashi A."/>
            <person name="Hijishita S."/>
            <person name="Honda M."/>
            <person name="Hosokawa S."/>
            <person name="Ichikawa Y."/>
            <person name="Idonuma A."/>
            <person name="Iijima M."/>
            <person name="Ikeda M."/>
            <person name="Ikeno M."/>
            <person name="Ito K."/>
            <person name="Ito S."/>
            <person name="Ito T."/>
            <person name="Ito Y."/>
            <person name="Ito Y."/>
            <person name="Iwabuchi A."/>
            <person name="Kamiya K."/>
            <person name="Karasawa W."/>
            <person name="Kurita K."/>
            <person name="Katagiri S."/>
            <person name="Kikuta A."/>
            <person name="Kobayashi H."/>
            <person name="Kobayashi N."/>
            <person name="Machita K."/>
            <person name="Maehara T."/>
            <person name="Masukawa M."/>
            <person name="Mizubayashi T."/>
            <person name="Mukai Y."/>
            <person name="Nagasaki H."/>
            <person name="Nagata Y."/>
            <person name="Naito S."/>
            <person name="Nakashima M."/>
            <person name="Nakama Y."/>
            <person name="Nakamichi Y."/>
            <person name="Nakamura M."/>
            <person name="Meguro A."/>
            <person name="Negishi M."/>
            <person name="Ohta I."/>
            <person name="Ohta T."/>
            <person name="Okamoto M."/>
            <person name="Ono N."/>
            <person name="Saji S."/>
            <person name="Sakaguchi M."/>
            <person name="Sakai K."/>
            <person name="Shibata M."/>
            <person name="Shimokawa T."/>
            <person name="Song J."/>
            <person name="Takazaki Y."/>
            <person name="Terasawa K."/>
            <person name="Tsugane M."/>
            <person name="Tsuji K."/>
            <person name="Ueda S."/>
            <person name="Waki K."/>
            <person name="Yamagata H."/>
            <person name="Yamamoto M."/>
            <person name="Yamamoto S."/>
            <person name="Yamane H."/>
            <person name="Yoshiki S."/>
            <person name="Yoshihara R."/>
            <person name="Yukawa K."/>
            <person name="Zhong H."/>
            <person name="Yano M."/>
            <person name="Yuan Q."/>
            <person name="Ouyang S."/>
            <person name="Liu J."/>
            <person name="Jones K.M."/>
            <person name="Gansberger K."/>
            <person name="Moffat K."/>
            <person name="Hill J."/>
            <person name="Bera J."/>
            <person name="Fadrosh D."/>
            <person name="Jin S."/>
            <person name="Johri S."/>
            <person name="Kim M."/>
            <person name="Overton L."/>
            <person name="Reardon M."/>
            <person name="Tsitrin T."/>
            <person name="Vuong H."/>
            <person name="Weaver B."/>
            <person name="Ciecko A."/>
            <person name="Tallon L."/>
            <person name="Jackson J."/>
            <person name="Pai G."/>
            <person name="Aken S.V."/>
            <person name="Utterback T."/>
            <person name="Reidmuller S."/>
            <person name="Feldblyum T."/>
            <person name="Hsiao J."/>
            <person name="Zismann V."/>
            <person name="Iobst S."/>
            <person name="de Vazeille A.R."/>
            <person name="Buell C.R."/>
            <person name="Ying K."/>
            <person name="Li Y."/>
            <person name="Lu T."/>
            <person name="Huang Y."/>
            <person name="Zhao Q."/>
            <person name="Feng Q."/>
            <person name="Zhang L."/>
            <person name="Zhu J."/>
            <person name="Weng Q."/>
            <person name="Mu J."/>
            <person name="Lu Y."/>
            <person name="Fan D."/>
            <person name="Liu Y."/>
            <person name="Guan J."/>
            <person name="Zhang Y."/>
            <person name="Yu S."/>
            <person name="Liu X."/>
            <person name="Zhang Y."/>
            <person name="Hong G."/>
            <person name="Han B."/>
            <person name="Choisne N."/>
            <person name="Demange N."/>
            <person name="Orjeda G."/>
            <person name="Samain S."/>
            <person name="Cattolico L."/>
            <person name="Pelletier E."/>
            <person name="Couloux A."/>
            <person name="Segurens B."/>
            <person name="Wincker P."/>
            <person name="D'Hont A."/>
            <person name="Scarpelli C."/>
            <person name="Weissenbach J."/>
            <person name="Salanoubat M."/>
            <person name="Quetier F."/>
            <person name="Yu Y."/>
            <person name="Kim H.R."/>
            <person name="Rambo T."/>
            <person name="Currie J."/>
            <person name="Collura K."/>
            <person name="Luo M."/>
            <person name="Yang T."/>
            <person name="Ammiraju J.S.S."/>
            <person name="Engler F."/>
            <person name="Soderlund C."/>
            <person name="Wing R.A."/>
            <person name="Palmer L.E."/>
            <person name="de la Bastide M."/>
            <person name="Spiegel L."/>
            <person name="Nascimento L."/>
            <person name="Zutavern T."/>
            <person name="O'Shaughnessy A."/>
            <person name="Dike S."/>
            <person name="Dedhia N."/>
            <person name="Preston R."/>
            <person name="Balija V."/>
            <person name="McCombie W.R."/>
            <person name="Chow T."/>
            <person name="Chen H."/>
            <person name="Chung M."/>
            <person name="Chen C."/>
            <person name="Shaw J."/>
            <person name="Wu H."/>
            <person name="Hsiao K."/>
            <person name="Chao Y."/>
            <person name="Chu M."/>
            <person name="Cheng C."/>
            <person name="Hour A."/>
            <person name="Lee P."/>
            <person name="Lin S."/>
            <person name="Lin Y."/>
            <person name="Liou J."/>
            <person name="Liu S."/>
            <person name="Hsing Y."/>
            <person name="Raghuvanshi S."/>
            <person name="Mohanty A."/>
            <person name="Bharti A.K."/>
            <person name="Gaur A."/>
            <person name="Gupta V."/>
            <person name="Kumar D."/>
            <person name="Ravi V."/>
            <person name="Vij S."/>
            <person name="Kapur A."/>
            <person name="Khurana P."/>
            <person name="Khurana P."/>
            <person name="Khurana J.P."/>
            <person name="Tyagi A.K."/>
            <person name="Gaikwad K."/>
            <person name="Singh A."/>
            <person name="Dalal V."/>
            <person name="Srivastava S."/>
            <person name="Dixit A."/>
            <person name="Pal A.K."/>
            <person name="Ghazi I.A."/>
            <person name="Yadav M."/>
            <person name="Pandit A."/>
            <person name="Bhargava A."/>
            <person name="Sureshbabu K."/>
            <person name="Batra K."/>
            <person name="Sharma T.R."/>
            <person name="Mohapatra T."/>
            <person name="Singh N.K."/>
            <person name="Messing J."/>
            <person name="Nelson A.B."/>
            <person name="Fuks G."/>
            <person name="Kavchok S."/>
            <person name="Keizer G."/>
            <person name="Linton E."/>
            <person name="Llaca V."/>
            <person name="Song R."/>
            <person name="Tanyolac B."/>
            <person name="Young S."/>
            <person name="Ho-Il K."/>
            <person name="Hahn J.H."/>
            <person name="Sangsakoo G."/>
            <person name="Vanavichit A."/>
            <person name="de Mattos Luiz.A.T."/>
            <person name="Zimmer P.D."/>
            <person name="Malone G."/>
            <person name="Dellagostin O."/>
            <person name="de Oliveira A.C."/>
            <person name="Bevan M."/>
            <person name="Bancroft I."/>
            <person name="Minx P."/>
            <person name="Cordum H."/>
            <person name="Wilson R."/>
            <person name="Cheng Z."/>
            <person name="Jin W."/>
            <person name="Jiang J."/>
            <person name="Leong S.A."/>
            <person name="Iwama H."/>
            <person name="Gojobori T."/>
            <person name="Itoh T."/>
            <person name="Niimura Y."/>
            <person name="Fujii Y."/>
            <person name="Habara T."/>
            <person name="Sakai H."/>
            <person name="Sato Y."/>
            <person name="Wilson G."/>
            <person name="Kumar K."/>
            <person name="McCouch S."/>
            <person name="Juretic N."/>
            <person name="Hoen D."/>
            <person name="Wright S."/>
            <person name="Bruskiewich R."/>
            <person name="Bureau T."/>
            <person name="Miyao A."/>
            <person name="Hirochika H."/>
            <person name="Nishikawa T."/>
            <person name="Kadowaki K."/>
            <person name="Sugiura M."/>
            <person name="Burr B."/>
            <person name="Sasaki T."/>
        </authorList>
    </citation>
    <scope>NUCLEOTIDE SEQUENCE [LARGE SCALE GENOMIC DNA]</scope>
    <source>
        <strain evidence="3">cv. Nipponbare</strain>
    </source>
</reference>
<reference evidence="2 3" key="3">
    <citation type="journal article" date="2013" name="Rice">
        <title>Improvement of the Oryza sativa Nipponbare reference genome using next generation sequence and optical map data.</title>
        <authorList>
            <person name="Kawahara Y."/>
            <person name="de la Bastide M."/>
            <person name="Hamilton J.P."/>
            <person name="Kanamori H."/>
            <person name="McCombie W.R."/>
            <person name="Ouyang S."/>
            <person name="Schwartz D.C."/>
            <person name="Tanaka T."/>
            <person name="Wu J."/>
            <person name="Zhou S."/>
            <person name="Childs K.L."/>
            <person name="Davidson R.M."/>
            <person name="Lin H."/>
            <person name="Quesada-Ocampo L."/>
            <person name="Vaillancourt B."/>
            <person name="Sakai H."/>
            <person name="Lee S.S."/>
            <person name="Kim J."/>
            <person name="Numa H."/>
            <person name="Itoh T."/>
            <person name="Buell C.R."/>
            <person name="Matsumoto T."/>
        </authorList>
    </citation>
    <scope>NUCLEOTIDE SEQUENCE [LARGE SCALE GENOMIC DNA]</scope>
    <source>
        <strain evidence="3">cv. Nipponbare</strain>
    </source>
</reference>
<dbReference type="EMBL" id="AP014963">
    <property type="protein sequence ID" value="BAT00763.1"/>
    <property type="molecule type" value="Genomic_DNA"/>
</dbReference>
<dbReference type="Gramene" id="Os07t0239667-00">
    <property type="protein sequence ID" value="Os07t0239667-00"/>
    <property type="gene ID" value="Os07g0239667"/>
</dbReference>
<proteinExistence type="predicted"/>
<feature type="region of interest" description="Disordered" evidence="1">
    <location>
        <begin position="263"/>
        <end position="287"/>
    </location>
</feature>
<gene>
    <name evidence="2" type="ordered locus">Os07g0239667</name>
    <name evidence="2" type="ORF">OSNPB_070239667</name>
</gene>
<sequence length="287" mass="30382">MFLVQALSNMLRASSRLPHLAYMSTMADANGASNLYHSFSTQPCTCLPCSTIPTFAQAAATLVRVNRSAATPSRSILRKRSRASSSLPFWTYPATIVLQANVTQRRFIKKLHRPKDITGLYACTDGNVPGDGVSLGHCSEHPPGTLELATLGVHVKNSIAQHHVQMHPVPQHPPVDALAGLHIAHTGAAPDDGSKDERVRQKGCVEARGESSRAAAFLAAHITSSLAAGGAVEARERCDQGRAHGGDDGGAGARATRRMRAAAAAAAIARRKRSEAKKLARGARRGP</sequence>
<protein>
    <submittedName>
        <fullName evidence="2">Os07g0239667 protein</fullName>
    </submittedName>
</protein>
<dbReference type="InParanoid" id="A0A0P0X4J3"/>
<reference evidence="2 3" key="2">
    <citation type="journal article" date="2013" name="Plant Cell Physiol.">
        <title>Rice Annotation Project Database (RAP-DB): an integrative and interactive database for rice genomics.</title>
        <authorList>
            <person name="Sakai H."/>
            <person name="Lee S.S."/>
            <person name="Tanaka T."/>
            <person name="Numa H."/>
            <person name="Kim J."/>
            <person name="Kawahara Y."/>
            <person name="Wakimoto H."/>
            <person name="Yang C.C."/>
            <person name="Iwamoto M."/>
            <person name="Abe T."/>
            <person name="Yamada Y."/>
            <person name="Muto A."/>
            <person name="Inokuchi H."/>
            <person name="Ikemura T."/>
            <person name="Matsumoto T."/>
            <person name="Sasaki T."/>
            <person name="Itoh T."/>
        </authorList>
    </citation>
    <scope>NUCLEOTIDE SEQUENCE [LARGE SCALE GENOMIC DNA]</scope>
    <source>
        <strain evidence="3">cv. Nipponbare</strain>
    </source>
</reference>
<dbReference type="PaxDb" id="39947-A0A0P0X4J3"/>
<name>A0A0P0X4J3_ORYSJ</name>
<dbReference type="Proteomes" id="UP000059680">
    <property type="component" value="Chromosome 7"/>
</dbReference>
<feature type="non-terminal residue" evidence="2">
    <location>
        <position position="287"/>
    </location>
</feature>
<feature type="compositionally biased region" description="Basic residues" evidence="1">
    <location>
        <begin position="269"/>
        <end position="287"/>
    </location>
</feature>
<evidence type="ECO:0000313" key="3">
    <source>
        <dbReference type="Proteomes" id="UP000059680"/>
    </source>
</evidence>